<comment type="caution">
    <text evidence="3">The sequence shown here is derived from an EMBL/GenBank/DDBJ whole genome shotgun (WGS) entry which is preliminary data.</text>
</comment>
<sequence length="434" mass="46060">MNPLPVSLPFADRDEAGRLLAERVRPLAVTDPIALALPRGGVPVAAELARHLHIPMDVLVVRKIGLPGHEELGVGALGEDGQVSFDDEALARLNVSRAALESSVQAERVELARRLEVYRGSRPAPRLAGRDVIVVDDGAATGGTARAALRTVARHRPARITLAIPVGAGPAVEMLRSEADHTVVLTVPANFQAVGQWYQDFRQLSDDDVTTVLSDLRGPESAALAERAVRIRADDVYLDGELTVPEASRGAAVFAFGRARADPRHRAIAASLREAGQATLLLDLLTADEGERESDQGDSGVTASALGRRLEAAVRWLRRSTDVAPRPVGMFGAGTAAPAALEAAARCPEDIAAVAVHGGRIDLADQALPEVRSPVLVLVPGTDSFVRELAEWAVARLAGPHELRVVAGAENLLSGSEEWSRIGEAAAEWFEHHP</sequence>
<reference evidence="4" key="1">
    <citation type="journal article" date="2019" name="Int. J. Syst. Evol. Microbiol.">
        <title>The Global Catalogue of Microorganisms (GCM) 10K type strain sequencing project: providing services to taxonomists for standard genome sequencing and annotation.</title>
        <authorList>
            <consortium name="The Broad Institute Genomics Platform"/>
            <consortium name="The Broad Institute Genome Sequencing Center for Infectious Disease"/>
            <person name="Wu L."/>
            <person name="Ma J."/>
        </authorList>
    </citation>
    <scope>NUCLEOTIDE SEQUENCE [LARGE SCALE GENOMIC DNA]</scope>
    <source>
        <strain evidence="4">XZYJ18</strain>
    </source>
</reference>
<dbReference type="Pfam" id="PF01738">
    <property type="entry name" value="DLH"/>
    <property type="match status" value="1"/>
</dbReference>
<dbReference type="InterPro" id="IPR029057">
    <property type="entry name" value="PRTase-like"/>
</dbReference>
<dbReference type="Gene3D" id="3.40.50.1820">
    <property type="entry name" value="alpha/beta hydrolase"/>
    <property type="match status" value="1"/>
</dbReference>
<dbReference type="InterPro" id="IPR029058">
    <property type="entry name" value="AB_hydrolase_fold"/>
</dbReference>
<feature type="domain" description="Phosphoribosyltransferase" evidence="1">
    <location>
        <begin position="15"/>
        <end position="174"/>
    </location>
</feature>
<protein>
    <submittedName>
        <fullName evidence="3">Phosphoribosyltransferase family protein</fullName>
    </submittedName>
</protein>
<dbReference type="GO" id="GO:0016757">
    <property type="term" value="F:glycosyltransferase activity"/>
    <property type="evidence" value="ECO:0007669"/>
    <property type="project" value="UniProtKB-KW"/>
</dbReference>
<accession>A0ABV9E5J0</accession>
<keyword evidence="3" id="KW-0328">Glycosyltransferase</keyword>
<evidence type="ECO:0000313" key="4">
    <source>
        <dbReference type="Proteomes" id="UP001595923"/>
    </source>
</evidence>
<dbReference type="InterPro" id="IPR000836">
    <property type="entry name" value="PRTase_dom"/>
</dbReference>
<dbReference type="SUPFAM" id="SSF53271">
    <property type="entry name" value="PRTase-like"/>
    <property type="match status" value="1"/>
</dbReference>
<dbReference type="SUPFAM" id="SSF53474">
    <property type="entry name" value="alpha/beta-Hydrolases"/>
    <property type="match status" value="1"/>
</dbReference>
<name>A0ABV9E5J0_9ACTN</name>
<evidence type="ECO:0000313" key="3">
    <source>
        <dbReference type="EMBL" id="MFC4565429.1"/>
    </source>
</evidence>
<dbReference type="Gene3D" id="3.40.50.2020">
    <property type="match status" value="1"/>
</dbReference>
<feature type="domain" description="Dienelactone hydrolase" evidence="2">
    <location>
        <begin position="265"/>
        <end position="387"/>
    </location>
</feature>
<dbReference type="RefSeq" id="WP_378579382.1">
    <property type="nucleotide sequence ID" value="NZ_JBHSFQ010000037.1"/>
</dbReference>
<dbReference type="Pfam" id="PF00156">
    <property type="entry name" value="Pribosyltran"/>
    <property type="match status" value="1"/>
</dbReference>
<keyword evidence="3" id="KW-0808">Transferase</keyword>
<organism evidence="3 4">
    <name type="scientific">Nocardiopsis mangrovi</name>
    <dbReference type="NCBI Taxonomy" id="1179818"/>
    <lineage>
        <taxon>Bacteria</taxon>
        <taxon>Bacillati</taxon>
        <taxon>Actinomycetota</taxon>
        <taxon>Actinomycetes</taxon>
        <taxon>Streptosporangiales</taxon>
        <taxon>Nocardiopsidaceae</taxon>
        <taxon>Nocardiopsis</taxon>
    </lineage>
</organism>
<dbReference type="InterPro" id="IPR002925">
    <property type="entry name" value="Dienelactn_hydro"/>
</dbReference>
<evidence type="ECO:0000259" key="2">
    <source>
        <dbReference type="Pfam" id="PF01738"/>
    </source>
</evidence>
<keyword evidence="4" id="KW-1185">Reference proteome</keyword>
<evidence type="ECO:0000259" key="1">
    <source>
        <dbReference type="Pfam" id="PF00156"/>
    </source>
</evidence>
<gene>
    <name evidence="3" type="ORF">ACFO4E_26530</name>
</gene>
<dbReference type="Proteomes" id="UP001595923">
    <property type="component" value="Unassembled WGS sequence"/>
</dbReference>
<proteinExistence type="predicted"/>
<dbReference type="Gene3D" id="3.30.1310.20">
    <property type="entry name" value="PRTase-like"/>
    <property type="match status" value="1"/>
</dbReference>
<dbReference type="CDD" id="cd06223">
    <property type="entry name" value="PRTases_typeI"/>
    <property type="match status" value="1"/>
</dbReference>
<dbReference type="EMBL" id="JBHSFQ010000037">
    <property type="protein sequence ID" value="MFC4565429.1"/>
    <property type="molecule type" value="Genomic_DNA"/>
</dbReference>